<sequence length="57" mass="6492">MNGICSNCKTKHIPVHRVHGIQLCDRCNTPIDRLDSWGLRKHEEKDLARQIAAKRGA</sequence>
<dbReference type="AlphaFoldDB" id="A0A0F9U367"/>
<reference evidence="1" key="1">
    <citation type="journal article" date="2015" name="Nature">
        <title>Complex archaea that bridge the gap between prokaryotes and eukaryotes.</title>
        <authorList>
            <person name="Spang A."/>
            <person name="Saw J.H."/>
            <person name="Jorgensen S.L."/>
            <person name="Zaremba-Niedzwiedzka K."/>
            <person name="Martijn J."/>
            <person name="Lind A.E."/>
            <person name="van Eijk R."/>
            <person name="Schleper C."/>
            <person name="Guy L."/>
            <person name="Ettema T.J."/>
        </authorList>
    </citation>
    <scope>NUCLEOTIDE SEQUENCE</scope>
</reference>
<dbReference type="EMBL" id="LAZR01000211">
    <property type="protein sequence ID" value="KKN81757.1"/>
    <property type="molecule type" value="Genomic_DNA"/>
</dbReference>
<name>A0A0F9U367_9ZZZZ</name>
<organism evidence="1">
    <name type="scientific">marine sediment metagenome</name>
    <dbReference type="NCBI Taxonomy" id="412755"/>
    <lineage>
        <taxon>unclassified sequences</taxon>
        <taxon>metagenomes</taxon>
        <taxon>ecological metagenomes</taxon>
    </lineage>
</organism>
<gene>
    <name evidence="1" type="ORF">LCGC14_0316690</name>
</gene>
<proteinExistence type="predicted"/>
<protein>
    <submittedName>
        <fullName evidence="1">Uncharacterized protein</fullName>
    </submittedName>
</protein>
<accession>A0A0F9U367</accession>
<evidence type="ECO:0000313" key="1">
    <source>
        <dbReference type="EMBL" id="KKN81757.1"/>
    </source>
</evidence>
<comment type="caution">
    <text evidence="1">The sequence shown here is derived from an EMBL/GenBank/DDBJ whole genome shotgun (WGS) entry which is preliminary data.</text>
</comment>